<reference evidence="4" key="1">
    <citation type="journal article" date="2019" name="Int. J. Syst. Evol. Microbiol.">
        <title>The Global Catalogue of Microorganisms (GCM) 10K type strain sequencing project: providing services to taxonomists for standard genome sequencing and annotation.</title>
        <authorList>
            <consortium name="The Broad Institute Genomics Platform"/>
            <consortium name="The Broad Institute Genome Sequencing Center for Infectious Disease"/>
            <person name="Wu L."/>
            <person name="Ma J."/>
        </authorList>
    </citation>
    <scope>NUCLEOTIDE SEQUENCE [LARGE SCALE GENOMIC DNA]</scope>
    <source>
        <strain evidence="4">JCM 17688</strain>
    </source>
</reference>
<name>A0ABP8JDQ9_9ACTN</name>
<evidence type="ECO:0000313" key="3">
    <source>
        <dbReference type="EMBL" id="GAA4389233.1"/>
    </source>
</evidence>
<feature type="region of interest" description="Disordered" evidence="2">
    <location>
        <begin position="63"/>
        <end position="90"/>
    </location>
</feature>
<keyword evidence="4" id="KW-1185">Reference proteome</keyword>
<gene>
    <name evidence="3" type="ORF">GCM10023147_15700</name>
</gene>
<evidence type="ECO:0000256" key="2">
    <source>
        <dbReference type="SAM" id="MobiDB-lite"/>
    </source>
</evidence>
<proteinExistence type="predicted"/>
<protein>
    <recommendedName>
        <fullName evidence="5">Phage integrase family protein</fullName>
    </recommendedName>
</protein>
<dbReference type="EMBL" id="BAABFR010000018">
    <property type="protein sequence ID" value="GAA4389233.1"/>
    <property type="molecule type" value="Genomic_DNA"/>
</dbReference>
<accession>A0ABP8JDQ9</accession>
<keyword evidence="1" id="KW-0233">DNA recombination</keyword>
<comment type="caution">
    <text evidence="3">The sequence shown here is derived from an EMBL/GenBank/DDBJ whole genome shotgun (WGS) entry which is preliminary data.</text>
</comment>
<dbReference type="InterPro" id="IPR013762">
    <property type="entry name" value="Integrase-like_cat_sf"/>
</dbReference>
<dbReference type="SUPFAM" id="SSF56349">
    <property type="entry name" value="DNA breaking-rejoining enzymes"/>
    <property type="match status" value="1"/>
</dbReference>
<organism evidence="3 4">
    <name type="scientific">Tsukamurella soli</name>
    <dbReference type="NCBI Taxonomy" id="644556"/>
    <lineage>
        <taxon>Bacteria</taxon>
        <taxon>Bacillati</taxon>
        <taxon>Actinomycetota</taxon>
        <taxon>Actinomycetes</taxon>
        <taxon>Mycobacteriales</taxon>
        <taxon>Tsukamurellaceae</taxon>
        <taxon>Tsukamurella</taxon>
    </lineage>
</organism>
<dbReference type="Gene3D" id="1.10.443.10">
    <property type="entry name" value="Intergrase catalytic core"/>
    <property type="match status" value="1"/>
</dbReference>
<evidence type="ECO:0008006" key="5">
    <source>
        <dbReference type="Google" id="ProtNLM"/>
    </source>
</evidence>
<evidence type="ECO:0000313" key="4">
    <source>
        <dbReference type="Proteomes" id="UP001500635"/>
    </source>
</evidence>
<evidence type="ECO:0000256" key="1">
    <source>
        <dbReference type="ARBA" id="ARBA00023172"/>
    </source>
</evidence>
<sequence>MLARITAAACRSRAARLKSPSASASAAHLREARGEDMDWVVPKTMRKTVSTAVYEAKGLEAAQRQLGHATPETTRRHYVQPSNRAPDNRDALAEYSFRKRSADPQKQEKTG</sequence>
<dbReference type="InterPro" id="IPR011010">
    <property type="entry name" value="DNA_brk_join_enz"/>
</dbReference>
<dbReference type="Proteomes" id="UP001500635">
    <property type="component" value="Unassembled WGS sequence"/>
</dbReference>
<dbReference type="RefSeq" id="WP_344993347.1">
    <property type="nucleotide sequence ID" value="NZ_BAABFR010000018.1"/>
</dbReference>